<gene>
    <name evidence="1" type="ORF">V5O48_018337</name>
</gene>
<evidence type="ECO:0000313" key="1">
    <source>
        <dbReference type="EMBL" id="KAL0563727.1"/>
    </source>
</evidence>
<proteinExistence type="predicted"/>
<dbReference type="EMBL" id="JBAHYK010003245">
    <property type="protein sequence ID" value="KAL0563727.1"/>
    <property type="molecule type" value="Genomic_DNA"/>
</dbReference>
<dbReference type="Proteomes" id="UP001465976">
    <property type="component" value="Unassembled WGS sequence"/>
</dbReference>
<keyword evidence="2" id="KW-1185">Reference proteome</keyword>
<comment type="caution">
    <text evidence="1">The sequence shown here is derived from an EMBL/GenBank/DDBJ whole genome shotgun (WGS) entry which is preliminary data.</text>
</comment>
<organism evidence="1 2">
    <name type="scientific">Marasmius crinis-equi</name>
    <dbReference type="NCBI Taxonomy" id="585013"/>
    <lineage>
        <taxon>Eukaryota</taxon>
        <taxon>Fungi</taxon>
        <taxon>Dikarya</taxon>
        <taxon>Basidiomycota</taxon>
        <taxon>Agaricomycotina</taxon>
        <taxon>Agaricomycetes</taxon>
        <taxon>Agaricomycetidae</taxon>
        <taxon>Agaricales</taxon>
        <taxon>Marasmiineae</taxon>
        <taxon>Marasmiaceae</taxon>
        <taxon>Marasmius</taxon>
    </lineage>
</organism>
<evidence type="ECO:0000313" key="2">
    <source>
        <dbReference type="Proteomes" id="UP001465976"/>
    </source>
</evidence>
<reference evidence="1 2" key="1">
    <citation type="submission" date="2024-02" db="EMBL/GenBank/DDBJ databases">
        <title>A draft genome for the cacao thread blight pathogen Marasmius crinis-equi.</title>
        <authorList>
            <person name="Cohen S.P."/>
            <person name="Baruah I.K."/>
            <person name="Amoako-Attah I."/>
            <person name="Bukari Y."/>
            <person name="Meinhardt L.W."/>
            <person name="Bailey B.A."/>
        </authorList>
    </citation>
    <scope>NUCLEOTIDE SEQUENCE [LARGE SCALE GENOMIC DNA]</scope>
    <source>
        <strain evidence="1 2">GH-76</strain>
    </source>
</reference>
<name>A0ABR3ELG5_9AGAR</name>
<accession>A0ABR3ELG5</accession>
<protein>
    <submittedName>
        <fullName evidence="1">Uncharacterized protein</fullName>
    </submittedName>
</protein>
<sequence>MPSIYITSSKGPQFEVFNPDTEGITPALAQQAKHIGRLFSSLIEQLTCDDELYGNERLQHAFAAGCEGCSVEEWKGLTEEEKESRRAKYVEIFRDFEKVPSLVICIGNNLDAFGAMSPSTDHEYSGIHSRSSEWDERWETALDSTDFPWEWSWTHRHHRRFDGHPFIFLSGFFILWPVIWGMRLGEQEKSQHGALEGQGVSYTQQKALVDTFLECVLFHELIHYGRTQLYGTHSITPEKCVDDPRYTQVSQHGIRSGEAGRLGEKLAFGAPVNLYMSENFCSLFYVDDEGTTRQIDDCTRDLLFHRGNRYPPLVDQSTGRAFGRRLDIPDAVRSKARSHREGVDEGERVKNITGEAVSGLPLIHFVAAKKGKKRSILEDLLDPKKLAAAIGPIRCVRDG</sequence>